<dbReference type="AlphaFoldDB" id="A0A091FR90"/>
<evidence type="ECO:0000313" key="1">
    <source>
        <dbReference type="EMBL" id="KFO71684.1"/>
    </source>
</evidence>
<evidence type="ECO:0008006" key="3">
    <source>
        <dbReference type="Google" id="ProtNLM"/>
    </source>
</evidence>
<keyword evidence="2" id="KW-1185">Reference proteome</keyword>
<evidence type="ECO:0000313" key="2">
    <source>
        <dbReference type="Proteomes" id="UP000053760"/>
    </source>
</evidence>
<feature type="non-terminal residue" evidence="1">
    <location>
        <position position="1"/>
    </location>
</feature>
<dbReference type="PANTHER" id="PTHR33395:SF22">
    <property type="entry name" value="REVERSE TRANSCRIPTASE DOMAIN-CONTAINING PROTEIN"/>
    <property type="match status" value="1"/>
</dbReference>
<dbReference type="Proteomes" id="UP000053760">
    <property type="component" value="Unassembled WGS sequence"/>
</dbReference>
<dbReference type="EMBL" id="KL447272">
    <property type="protein sequence ID" value="KFO71684.1"/>
    <property type="molecule type" value="Genomic_DNA"/>
</dbReference>
<dbReference type="GO" id="GO:0061343">
    <property type="term" value="P:cell adhesion involved in heart morphogenesis"/>
    <property type="evidence" value="ECO:0007669"/>
    <property type="project" value="TreeGrafter"/>
</dbReference>
<gene>
    <name evidence="1" type="ORF">N303_09659</name>
</gene>
<reference evidence="1 2" key="1">
    <citation type="submission" date="2014-04" db="EMBL/GenBank/DDBJ databases">
        <title>Genome evolution of avian class.</title>
        <authorList>
            <person name="Zhang G."/>
            <person name="Li C."/>
        </authorList>
    </citation>
    <scope>NUCLEOTIDE SEQUENCE [LARGE SCALE GENOMIC DNA]</scope>
    <source>
        <strain evidence="1">BGI_N303</strain>
    </source>
</reference>
<protein>
    <recommendedName>
        <fullName evidence="3">RNA-directed DNA polymerase from mobile element jockey</fullName>
    </recommendedName>
</protein>
<sequence length="118" mass="13541">GDQGGKPPPTVEDDEVCDHLRNLNRYKSMGPDEMHSRVLRELADMVAKLLSMIFEKSWQSGEVPSDWKKDNVVPIFKKVRKDDPENFQPVSLTSVPGKIMEQILLEAMLKRMEDMEVI</sequence>
<dbReference type="PANTHER" id="PTHR33395">
    <property type="entry name" value="TRANSCRIPTASE, PUTATIVE-RELATED-RELATED"/>
    <property type="match status" value="1"/>
</dbReference>
<accession>A0A091FR90</accession>
<dbReference type="GO" id="GO:0031012">
    <property type="term" value="C:extracellular matrix"/>
    <property type="evidence" value="ECO:0007669"/>
    <property type="project" value="TreeGrafter"/>
</dbReference>
<organism evidence="1 2">
    <name type="scientific">Cuculus canorus</name>
    <name type="common">Common cuckoo</name>
    <dbReference type="NCBI Taxonomy" id="55661"/>
    <lineage>
        <taxon>Eukaryota</taxon>
        <taxon>Metazoa</taxon>
        <taxon>Chordata</taxon>
        <taxon>Craniata</taxon>
        <taxon>Vertebrata</taxon>
        <taxon>Euteleostomi</taxon>
        <taxon>Archelosauria</taxon>
        <taxon>Archosauria</taxon>
        <taxon>Dinosauria</taxon>
        <taxon>Saurischia</taxon>
        <taxon>Theropoda</taxon>
        <taxon>Coelurosauria</taxon>
        <taxon>Aves</taxon>
        <taxon>Neognathae</taxon>
        <taxon>Neoaves</taxon>
        <taxon>Otidimorphae</taxon>
        <taxon>Cuculiformes</taxon>
        <taxon>Cuculidae</taxon>
        <taxon>Cuculus</taxon>
    </lineage>
</organism>
<name>A0A091FR90_CUCCA</name>
<feature type="non-terminal residue" evidence="1">
    <location>
        <position position="118"/>
    </location>
</feature>
<proteinExistence type="predicted"/>
<dbReference type="GO" id="GO:0007508">
    <property type="term" value="P:larval heart development"/>
    <property type="evidence" value="ECO:0007669"/>
    <property type="project" value="TreeGrafter"/>
</dbReference>